<keyword evidence="1" id="KW-0472">Membrane</keyword>
<dbReference type="AlphaFoldDB" id="A0A817AIP9"/>
<proteinExistence type="predicted"/>
<keyword evidence="1" id="KW-1133">Transmembrane helix</keyword>
<organism evidence="2">
    <name type="scientific">Brassica napus</name>
    <name type="common">Rape</name>
    <dbReference type="NCBI Taxonomy" id="3708"/>
    <lineage>
        <taxon>Eukaryota</taxon>
        <taxon>Viridiplantae</taxon>
        <taxon>Streptophyta</taxon>
        <taxon>Embryophyta</taxon>
        <taxon>Tracheophyta</taxon>
        <taxon>Spermatophyta</taxon>
        <taxon>Magnoliopsida</taxon>
        <taxon>eudicotyledons</taxon>
        <taxon>Gunneridae</taxon>
        <taxon>Pentapetalae</taxon>
        <taxon>rosids</taxon>
        <taxon>malvids</taxon>
        <taxon>Brassicales</taxon>
        <taxon>Brassicaceae</taxon>
        <taxon>Brassiceae</taxon>
        <taxon>Brassica</taxon>
    </lineage>
</organism>
<protein>
    <submittedName>
        <fullName evidence="2">(rape) hypothetical protein</fullName>
    </submittedName>
</protein>
<gene>
    <name evidence="2" type="ORF">DARMORV10_A04P08490.1</name>
</gene>
<dbReference type="EMBL" id="HG994358">
    <property type="protein sequence ID" value="CAF2269611.1"/>
    <property type="molecule type" value="Genomic_DNA"/>
</dbReference>
<accession>A0A817AIP9</accession>
<reference evidence="2" key="1">
    <citation type="submission" date="2021-01" db="EMBL/GenBank/DDBJ databases">
        <authorList>
            <consortium name="Genoscope - CEA"/>
            <person name="William W."/>
        </authorList>
    </citation>
    <scope>NUCLEOTIDE SEQUENCE</scope>
</reference>
<evidence type="ECO:0000313" key="2">
    <source>
        <dbReference type="EMBL" id="CAF2269611.1"/>
    </source>
</evidence>
<name>A0A817AIP9_BRANA</name>
<feature type="transmembrane region" description="Helical" evidence="1">
    <location>
        <begin position="32"/>
        <end position="55"/>
    </location>
</feature>
<dbReference type="Proteomes" id="UP001295469">
    <property type="component" value="Chromosome A04"/>
</dbReference>
<evidence type="ECO:0000256" key="1">
    <source>
        <dbReference type="SAM" id="Phobius"/>
    </source>
</evidence>
<sequence>MVDTLLVAFSSNSIYADLTSKAPILEYTEVVSMVVGAVNFLCDVAWCLVSALVVFPFKGGACSVFQVVVGLRIR</sequence>
<keyword evidence="1" id="KW-0812">Transmembrane</keyword>